<evidence type="ECO:0008006" key="3">
    <source>
        <dbReference type="Google" id="ProtNLM"/>
    </source>
</evidence>
<name>A0AA38I3C4_9CUCU</name>
<dbReference type="Proteomes" id="UP001168821">
    <property type="component" value="Unassembled WGS sequence"/>
</dbReference>
<dbReference type="AlphaFoldDB" id="A0AA38I3C4"/>
<evidence type="ECO:0000313" key="2">
    <source>
        <dbReference type="Proteomes" id="UP001168821"/>
    </source>
</evidence>
<accession>A0AA38I3C4</accession>
<gene>
    <name evidence="1" type="ORF">Zmor_021891</name>
</gene>
<sequence length="346" mass="39093">MVIKQIRNSFGNNDIWISVDETTDRLGRCIAHLVIGKLSSEEAVRPFLLALKQLDKTKSNTISRFLNESLALLWPKGTEDKKVKWFVSDGTSYMIKTDTNLKCLNYLDVNGIISNVKTIFLKAPIRVDFYKNSLPNTPLPPEPVLIRWGTWIQAALFYADHFHVLKQVVMSLEATDAQCIKKAQEFLNKANVKNELLYIKTHFKIIADAIEQLETIGLKLNQSVEIVEKVYTSLKNTPGKVGEMAFQNVLYLLKKNPGYDFICSVNNVICGAAAAGTSKEVEAVELNSAHTLPLPPKRKCKSTELAAETDETSVLSLSELQRLVLLEQLKLIKMQQKEIENKRERE</sequence>
<organism evidence="1 2">
    <name type="scientific">Zophobas morio</name>
    <dbReference type="NCBI Taxonomy" id="2755281"/>
    <lineage>
        <taxon>Eukaryota</taxon>
        <taxon>Metazoa</taxon>
        <taxon>Ecdysozoa</taxon>
        <taxon>Arthropoda</taxon>
        <taxon>Hexapoda</taxon>
        <taxon>Insecta</taxon>
        <taxon>Pterygota</taxon>
        <taxon>Neoptera</taxon>
        <taxon>Endopterygota</taxon>
        <taxon>Coleoptera</taxon>
        <taxon>Polyphaga</taxon>
        <taxon>Cucujiformia</taxon>
        <taxon>Tenebrionidae</taxon>
        <taxon>Zophobas</taxon>
    </lineage>
</organism>
<proteinExistence type="predicted"/>
<comment type="caution">
    <text evidence="1">The sequence shown here is derived from an EMBL/GenBank/DDBJ whole genome shotgun (WGS) entry which is preliminary data.</text>
</comment>
<keyword evidence="2" id="KW-1185">Reference proteome</keyword>
<reference evidence="1" key="1">
    <citation type="journal article" date="2023" name="G3 (Bethesda)">
        <title>Whole genome assemblies of Zophobas morio and Tenebrio molitor.</title>
        <authorList>
            <person name="Kaur S."/>
            <person name="Stinson S.A."/>
            <person name="diCenzo G.C."/>
        </authorList>
    </citation>
    <scope>NUCLEOTIDE SEQUENCE</scope>
    <source>
        <strain evidence="1">QUZm001</strain>
    </source>
</reference>
<protein>
    <recommendedName>
        <fullName evidence="3">DUF659 domain-containing protein</fullName>
    </recommendedName>
</protein>
<dbReference type="EMBL" id="JALNTZ010000006">
    <property type="protein sequence ID" value="KAJ3650188.1"/>
    <property type="molecule type" value="Genomic_DNA"/>
</dbReference>
<evidence type="ECO:0000313" key="1">
    <source>
        <dbReference type="EMBL" id="KAJ3650188.1"/>
    </source>
</evidence>